<proteinExistence type="predicted"/>
<dbReference type="RefSeq" id="WP_259486620.1">
    <property type="nucleotide sequence ID" value="NZ_JANTEZ010000004.1"/>
</dbReference>
<evidence type="ECO:0000313" key="1">
    <source>
        <dbReference type="EMBL" id="MCS5715108.1"/>
    </source>
</evidence>
<gene>
    <name evidence="1" type="ORF">NVV95_11150</name>
</gene>
<name>A0ABT2GFV8_9MICO</name>
<sequence length="74" mass="8742">MSLYVTRVEFAPRLMTREQAAYYLSLSLRDLDALREQKDITPKGRGRRVLYDKQDLDRIADRMPERPATRGQRS</sequence>
<dbReference type="EMBL" id="JANTEZ010000004">
    <property type="protein sequence ID" value="MCS5715108.1"/>
    <property type="molecule type" value="Genomic_DNA"/>
</dbReference>
<keyword evidence="2" id="KW-1185">Reference proteome</keyword>
<accession>A0ABT2GFV8</accession>
<comment type="caution">
    <text evidence="1">The sequence shown here is derived from an EMBL/GenBank/DDBJ whole genome shotgun (WGS) entry which is preliminary data.</text>
</comment>
<dbReference type="SUPFAM" id="SSF46955">
    <property type="entry name" value="Putative DNA-binding domain"/>
    <property type="match status" value="1"/>
</dbReference>
<protein>
    <submittedName>
        <fullName evidence="1">Helix-turn-helix domain-containing protein</fullName>
    </submittedName>
</protein>
<dbReference type="InterPro" id="IPR009061">
    <property type="entry name" value="DNA-bd_dom_put_sf"/>
</dbReference>
<reference evidence="1" key="1">
    <citation type="submission" date="2022-08" db="EMBL/GenBank/DDBJ databases">
        <authorList>
            <person name="Deng Y."/>
            <person name="Han X.-F."/>
            <person name="Zhang Y.-Q."/>
        </authorList>
    </citation>
    <scope>NUCLEOTIDE SEQUENCE</scope>
    <source>
        <strain evidence="1">CPCC 205716</strain>
    </source>
</reference>
<dbReference type="Proteomes" id="UP001165580">
    <property type="component" value="Unassembled WGS sequence"/>
</dbReference>
<evidence type="ECO:0000313" key="2">
    <source>
        <dbReference type="Proteomes" id="UP001165580"/>
    </source>
</evidence>
<organism evidence="1 2">
    <name type="scientific">Herbiconiux gentiana</name>
    <dbReference type="NCBI Taxonomy" id="2970912"/>
    <lineage>
        <taxon>Bacteria</taxon>
        <taxon>Bacillati</taxon>
        <taxon>Actinomycetota</taxon>
        <taxon>Actinomycetes</taxon>
        <taxon>Micrococcales</taxon>
        <taxon>Microbacteriaceae</taxon>
        <taxon>Herbiconiux</taxon>
    </lineage>
</organism>